<sequence>MAHYPQPANLEAALPLLNRPDLRLRQQLGDQLTALVRKEPEISHDLAAQLLDSMVAWLNGGNFKVR</sequence>
<comment type="caution">
    <text evidence="1">The sequence shown here is derived from an EMBL/GenBank/DDBJ whole genome shotgun (WGS) entry which is preliminary data.</text>
</comment>
<reference evidence="1" key="1">
    <citation type="journal article" date="2021" name="G3 (Bethesda)">
        <title>Genome and transcriptome analysis of the beet armyworm Spodoptera exigua reveals targets for pest control. .</title>
        <authorList>
            <person name="Simon S."/>
            <person name="Breeschoten T."/>
            <person name="Jansen H.J."/>
            <person name="Dirks R.P."/>
            <person name="Schranz M.E."/>
            <person name="Ros V.I.D."/>
        </authorList>
    </citation>
    <scope>NUCLEOTIDE SEQUENCE</scope>
    <source>
        <strain evidence="1">TB_SE_WUR_2020</strain>
    </source>
</reference>
<accession>A0A922MAU0</accession>
<gene>
    <name evidence="1" type="ORF">HF086_003934</name>
</gene>
<dbReference type="Proteomes" id="UP000814243">
    <property type="component" value="Unassembled WGS sequence"/>
</dbReference>
<protein>
    <submittedName>
        <fullName evidence="1">Uncharacterized protein</fullName>
    </submittedName>
</protein>
<dbReference type="EMBL" id="JACEFF010000672">
    <property type="protein sequence ID" value="KAH9633084.1"/>
    <property type="molecule type" value="Genomic_DNA"/>
</dbReference>
<proteinExistence type="predicted"/>
<dbReference type="AlphaFoldDB" id="A0A922MAU0"/>
<name>A0A922MAU0_SPOEX</name>
<organism evidence="1 2">
    <name type="scientific">Spodoptera exigua</name>
    <name type="common">Beet armyworm</name>
    <name type="synonym">Noctua fulgens</name>
    <dbReference type="NCBI Taxonomy" id="7107"/>
    <lineage>
        <taxon>Eukaryota</taxon>
        <taxon>Metazoa</taxon>
        <taxon>Ecdysozoa</taxon>
        <taxon>Arthropoda</taxon>
        <taxon>Hexapoda</taxon>
        <taxon>Insecta</taxon>
        <taxon>Pterygota</taxon>
        <taxon>Neoptera</taxon>
        <taxon>Endopterygota</taxon>
        <taxon>Lepidoptera</taxon>
        <taxon>Glossata</taxon>
        <taxon>Ditrysia</taxon>
        <taxon>Noctuoidea</taxon>
        <taxon>Noctuidae</taxon>
        <taxon>Amphipyrinae</taxon>
        <taxon>Spodoptera</taxon>
    </lineage>
</organism>
<evidence type="ECO:0000313" key="2">
    <source>
        <dbReference type="Proteomes" id="UP000814243"/>
    </source>
</evidence>
<evidence type="ECO:0000313" key="1">
    <source>
        <dbReference type="EMBL" id="KAH9633084.1"/>
    </source>
</evidence>